<comment type="caution">
    <text evidence="9">Lacks conserved residue(s) required for the propagation of feature annotation.</text>
</comment>
<feature type="domain" description="Protein export membrane protein SecD/SecF C-terminal" evidence="11">
    <location>
        <begin position="323"/>
        <end position="495"/>
    </location>
</feature>
<feature type="transmembrane region" description="Helical" evidence="9">
    <location>
        <begin position="448"/>
        <end position="465"/>
    </location>
</feature>
<dbReference type="InterPro" id="IPR048631">
    <property type="entry name" value="SecD_1st"/>
</dbReference>
<comment type="function">
    <text evidence="9">Part of the Sec protein translocase complex. Interacts with the SecYEG preprotein conducting channel. SecDF uses the proton motive force (PMF) to complete protein translocation after the ATP-dependent function of SecA.</text>
</comment>
<dbReference type="PANTHER" id="PTHR30081:SF1">
    <property type="entry name" value="PROTEIN TRANSLOCASE SUBUNIT SECD"/>
    <property type="match status" value="1"/>
</dbReference>
<evidence type="ECO:0000256" key="3">
    <source>
        <dbReference type="ARBA" id="ARBA00022475"/>
    </source>
</evidence>
<comment type="subcellular location">
    <subcellularLocation>
        <location evidence="1 9">Cell membrane</location>
        <topology evidence="1 9">Multi-pass membrane protein</topology>
    </subcellularLocation>
</comment>
<evidence type="ECO:0000256" key="4">
    <source>
        <dbReference type="ARBA" id="ARBA00022692"/>
    </source>
</evidence>
<dbReference type="PANTHER" id="PTHR30081">
    <property type="entry name" value="PROTEIN-EXPORT MEMBRANE PROTEIN SEC"/>
    <property type="match status" value="1"/>
</dbReference>
<organism evidence="14 15">
    <name type="scientific">Micrococcus terreus</name>
    <dbReference type="NCBI Taxonomy" id="574650"/>
    <lineage>
        <taxon>Bacteria</taxon>
        <taxon>Bacillati</taxon>
        <taxon>Actinomycetota</taxon>
        <taxon>Actinomycetes</taxon>
        <taxon>Micrococcales</taxon>
        <taxon>Micrococcaceae</taxon>
        <taxon>Micrococcus</taxon>
    </lineage>
</organism>
<keyword evidence="5 9" id="KW-0653">Protein transport</keyword>
<dbReference type="RefSeq" id="WP_091696288.1">
    <property type="nucleotide sequence ID" value="NZ_FPCG01000004.1"/>
</dbReference>
<keyword evidence="15" id="KW-1185">Reference proteome</keyword>
<dbReference type="InterPro" id="IPR005791">
    <property type="entry name" value="SecD"/>
</dbReference>
<evidence type="ECO:0000256" key="9">
    <source>
        <dbReference type="HAMAP-Rule" id="MF_01463"/>
    </source>
</evidence>
<feature type="domain" description="Protein translocase subunit SecDF P1" evidence="12">
    <location>
        <begin position="72"/>
        <end position="126"/>
    </location>
</feature>
<keyword evidence="7 9" id="KW-0811">Translocation</keyword>
<evidence type="ECO:0000256" key="8">
    <source>
        <dbReference type="ARBA" id="ARBA00023136"/>
    </source>
</evidence>
<dbReference type="SUPFAM" id="SSF82866">
    <property type="entry name" value="Multidrug efflux transporter AcrB transmembrane domain"/>
    <property type="match status" value="1"/>
</dbReference>
<keyword evidence="8 9" id="KW-0472">Membrane</keyword>
<evidence type="ECO:0000259" key="11">
    <source>
        <dbReference type="Pfam" id="PF02355"/>
    </source>
</evidence>
<dbReference type="Proteomes" id="UP000198881">
    <property type="component" value="Unassembled WGS sequence"/>
</dbReference>
<protein>
    <recommendedName>
        <fullName evidence="9">Protein translocase subunit SecD</fullName>
    </recommendedName>
</protein>
<evidence type="ECO:0000256" key="1">
    <source>
        <dbReference type="ARBA" id="ARBA00004651"/>
    </source>
</evidence>
<comment type="similarity">
    <text evidence="9">Belongs to the SecD/SecF family. SecD subfamily.</text>
</comment>
<evidence type="ECO:0000256" key="2">
    <source>
        <dbReference type="ARBA" id="ARBA00022448"/>
    </source>
</evidence>
<sequence length="633" mass="66911">MSDKTPRGRAKRTLWWLLALTLALTAALGVGVATGQTDGVPKLALDLEGGTQMVLAPQVSGGQQATEEQLGQAVEIIRQRVDGSGVSEAEIATQGGSNVVVSLPGIPDERTRQLIQASADMEFRSVLSIAGGDPVPEEERTALEDFPQPEGEPANGSDPAWITPELAAEFEAMDCAAELANPNREPKPADQGTVACQPADEERGMPAIKYLLGPVEVKGTEIADADYGMTQSPTGVSTNQWAVNLSFTNEGTEKFREVTTRLTPFADGDPRKQFAVLLDGAVITAPQSNAVITDGRAQITGSFTELTAQGLAEQLSYGALPISFEIQSEQQISATLGSDQLRMGLIAGLIGLILVAIYSFFQYRVLGLVTIASLVVAGVLTYLAIVLLGWSDNYRLSLAGIAGIIVAIGLTADSFIVYFERIKDELRSGQSLEAAVELGWARAKRTITASKAVNLLAAVVLYFVAVGNVRGFAFTLGLTAVADLIVIFMFTHPVMRLLAQTRFFGGGHRWSGLDPSLLGVEPLYKGAGQVRAFRPRAAAAANGAGANGGGKAARRSTRSAKEAERRQTIAERRRAERQEQLAGTPVGEALSSRPGSSTTLSPAEADQAGRRPRGGSHAAGPDTIRTQDGEDSK</sequence>
<dbReference type="GO" id="GO:0065002">
    <property type="term" value="P:intracellular protein transmembrane transport"/>
    <property type="evidence" value="ECO:0007669"/>
    <property type="project" value="UniProtKB-UniRule"/>
</dbReference>
<dbReference type="Pfam" id="PF22599">
    <property type="entry name" value="SecDF_P1_head"/>
    <property type="match status" value="1"/>
</dbReference>
<feature type="compositionally biased region" description="Basic and acidic residues" evidence="10">
    <location>
        <begin position="559"/>
        <end position="579"/>
    </location>
</feature>
<feature type="region of interest" description="Disordered" evidence="10">
    <location>
        <begin position="541"/>
        <end position="633"/>
    </location>
</feature>
<keyword evidence="2 9" id="KW-0813">Transport</keyword>
<dbReference type="GO" id="GO:0006605">
    <property type="term" value="P:protein targeting"/>
    <property type="evidence" value="ECO:0007669"/>
    <property type="project" value="UniProtKB-UniRule"/>
</dbReference>
<dbReference type="InterPro" id="IPR054384">
    <property type="entry name" value="SecDF_P1_head"/>
</dbReference>
<dbReference type="Gene3D" id="3.30.70.3220">
    <property type="match status" value="1"/>
</dbReference>
<feature type="transmembrane region" description="Helical" evidence="9">
    <location>
        <begin position="341"/>
        <end position="361"/>
    </location>
</feature>
<dbReference type="GO" id="GO:0015450">
    <property type="term" value="F:protein-transporting ATPase activity"/>
    <property type="evidence" value="ECO:0007669"/>
    <property type="project" value="InterPro"/>
</dbReference>
<dbReference type="STRING" id="574650.SAMN04487966_10498"/>
<keyword evidence="3 9" id="KW-1003">Cell membrane</keyword>
<reference evidence="14 15" key="1">
    <citation type="submission" date="2016-10" db="EMBL/GenBank/DDBJ databases">
        <authorList>
            <person name="de Groot N.N."/>
        </authorList>
    </citation>
    <scope>NUCLEOTIDE SEQUENCE [LARGE SCALE GENOMIC DNA]</scope>
    <source>
        <strain evidence="14 15">CGMCC 1.7054</strain>
    </source>
</reference>
<evidence type="ECO:0000313" key="15">
    <source>
        <dbReference type="Proteomes" id="UP000198881"/>
    </source>
</evidence>
<evidence type="ECO:0000256" key="5">
    <source>
        <dbReference type="ARBA" id="ARBA00022927"/>
    </source>
</evidence>
<dbReference type="InterPro" id="IPR048634">
    <property type="entry name" value="SecD_SecF_C"/>
</dbReference>
<comment type="subunit">
    <text evidence="9">Forms a complex with SecF. Part of the essential Sec protein translocation apparatus which comprises SecA, SecYEG and auxiliary proteins SecDF. Other proteins may also be involved.</text>
</comment>
<feature type="domain" description="SecDF P1 head subdomain" evidence="13">
    <location>
        <begin position="209"/>
        <end position="322"/>
    </location>
</feature>
<dbReference type="HAMAP" id="MF_01463_B">
    <property type="entry name" value="SecD_B"/>
    <property type="match status" value="1"/>
</dbReference>
<gene>
    <name evidence="9" type="primary">secD</name>
    <name evidence="14" type="ORF">SAMN04487966_10498</name>
</gene>
<evidence type="ECO:0000256" key="10">
    <source>
        <dbReference type="SAM" id="MobiDB-lite"/>
    </source>
</evidence>
<evidence type="ECO:0000256" key="7">
    <source>
        <dbReference type="ARBA" id="ARBA00023010"/>
    </source>
</evidence>
<feature type="transmembrane region" description="Helical" evidence="9">
    <location>
        <begin position="396"/>
        <end position="419"/>
    </location>
</feature>
<dbReference type="GO" id="GO:0005886">
    <property type="term" value="C:plasma membrane"/>
    <property type="evidence" value="ECO:0007669"/>
    <property type="project" value="UniProtKB-SubCell"/>
</dbReference>
<evidence type="ECO:0000256" key="6">
    <source>
        <dbReference type="ARBA" id="ARBA00022989"/>
    </source>
</evidence>
<dbReference type="AlphaFoldDB" id="A0A1I7MKC4"/>
<dbReference type="Pfam" id="PF02355">
    <property type="entry name" value="SecD_SecF_C"/>
    <property type="match status" value="1"/>
</dbReference>
<feature type="transmembrane region" description="Helical" evidence="9">
    <location>
        <begin position="471"/>
        <end position="490"/>
    </location>
</feature>
<dbReference type="NCBIfam" id="TIGR01129">
    <property type="entry name" value="secD"/>
    <property type="match status" value="1"/>
</dbReference>
<evidence type="ECO:0000313" key="14">
    <source>
        <dbReference type="EMBL" id="SFV22387.1"/>
    </source>
</evidence>
<evidence type="ECO:0000259" key="12">
    <source>
        <dbReference type="Pfam" id="PF21760"/>
    </source>
</evidence>
<dbReference type="EMBL" id="FPCG01000004">
    <property type="protein sequence ID" value="SFV22387.1"/>
    <property type="molecule type" value="Genomic_DNA"/>
</dbReference>
<evidence type="ECO:0000259" key="13">
    <source>
        <dbReference type="Pfam" id="PF22599"/>
    </source>
</evidence>
<feature type="transmembrane region" description="Helical" evidence="9">
    <location>
        <begin position="368"/>
        <end position="390"/>
    </location>
</feature>
<proteinExistence type="inferred from homology"/>
<dbReference type="GO" id="GO:0043952">
    <property type="term" value="P:protein transport by the Sec complex"/>
    <property type="evidence" value="ECO:0007669"/>
    <property type="project" value="UniProtKB-UniRule"/>
</dbReference>
<dbReference type="NCBIfam" id="TIGR00916">
    <property type="entry name" value="2A0604s01"/>
    <property type="match status" value="1"/>
</dbReference>
<dbReference type="InterPro" id="IPR022813">
    <property type="entry name" value="SecD/SecF_arch_bac"/>
</dbReference>
<keyword evidence="6 9" id="KW-1133">Transmembrane helix</keyword>
<keyword evidence="4 9" id="KW-0812">Transmembrane</keyword>
<accession>A0A1I7MKC4</accession>
<dbReference type="Pfam" id="PF21760">
    <property type="entry name" value="SecD_1st"/>
    <property type="match status" value="1"/>
</dbReference>
<dbReference type="Gene3D" id="3.30.1360.200">
    <property type="match status" value="1"/>
</dbReference>
<dbReference type="InterPro" id="IPR055344">
    <property type="entry name" value="SecD_SecF_C_bact"/>
</dbReference>
<name>A0A1I7MKC4_9MICC</name>